<evidence type="ECO:0000259" key="16">
    <source>
        <dbReference type="Pfam" id="PF00920"/>
    </source>
</evidence>
<keyword evidence="3" id="KW-0028">Amino-acid biosynthesis</keyword>
<name>A0A0F9KEG9_9ZZZZ</name>
<evidence type="ECO:0000256" key="15">
    <source>
        <dbReference type="ARBA" id="ARBA00034078"/>
    </source>
</evidence>
<comment type="cofactor">
    <cofactor evidence="1">
        <name>Mg(2+)</name>
        <dbReference type="ChEBI" id="CHEBI:18420"/>
    </cofactor>
</comment>
<evidence type="ECO:0000256" key="6">
    <source>
        <dbReference type="ARBA" id="ARBA00022842"/>
    </source>
</evidence>
<dbReference type="UniPathway" id="UPA00049">
    <property type="reaction ID" value="UER00061"/>
</dbReference>
<sequence length="494" mass="51536">MTDDKRRRYSAPVVDGIGKSAGRAMLRAVGFTDEDFRKPQIGIASTWSNLTPCNMHINELAEASSAGADSAGGKALIFNTITVSDGIANGTLGMKYSLVSREVIADSIETVAGCEGFDGLVAIGGCDKNMPGCVMGLARLNRPSVFVYGGTILPGENHTDIVSVFEAVGAHARGDLDLIEVKQIEETAIPGPGSCGGMYTANTMASAIEAMGMSLPGSSAQNAVSKNKMDDCRAAGAAVLNLLDKDIKPSDIMTREAFENGIVVVIALGGSTNAVLHLLAMASTMGVELSLEDFVDIGKRVPVLADLRPSGHYMMSELVAIGGIQPLMKMLLEQGLLHGNCLTVTGQTLAENLEGVEPYPEAQDIIHAFDNPVKADSHLRILYGNLAPEGSVAKITGKEGTHFTGRARVFHSEEEAQEKILDGSVVAGDVLVIRYEGPKGGPGMREMLSPTSAIMGKGLGNDVALITDGRFSGGSHGFVVGHITPEAADGGPIA</sequence>
<evidence type="ECO:0000256" key="9">
    <source>
        <dbReference type="ARBA" id="ARBA00023239"/>
    </source>
</evidence>
<comment type="caution">
    <text evidence="18">The sequence shown here is derived from an EMBL/GenBank/DDBJ whole genome shotgun (WGS) entry which is preliminary data.</text>
</comment>
<dbReference type="GO" id="GO:0009097">
    <property type="term" value="P:isoleucine biosynthetic process"/>
    <property type="evidence" value="ECO:0007669"/>
    <property type="project" value="UniProtKB-UniPathway"/>
</dbReference>
<dbReference type="GO" id="GO:0009099">
    <property type="term" value="P:L-valine biosynthetic process"/>
    <property type="evidence" value="ECO:0007669"/>
    <property type="project" value="UniProtKB-UniPathway"/>
</dbReference>
<evidence type="ECO:0000256" key="13">
    <source>
        <dbReference type="ARBA" id="ARBA00029437"/>
    </source>
</evidence>
<dbReference type="Pfam" id="PF24877">
    <property type="entry name" value="ILV_EDD_C"/>
    <property type="match status" value="1"/>
</dbReference>
<protein>
    <recommendedName>
        <fullName evidence="14">dihydroxy-acid dehydratase</fullName>
        <ecNumber evidence="14">4.2.1.9</ecNumber>
    </recommendedName>
</protein>
<accession>A0A0F9KEG9</accession>
<keyword evidence="4" id="KW-0001">2Fe-2S</keyword>
<dbReference type="PROSITE" id="PS00887">
    <property type="entry name" value="ILVD_EDD_2"/>
    <property type="match status" value="1"/>
</dbReference>
<dbReference type="NCBIfam" id="TIGR00110">
    <property type="entry name" value="ilvD"/>
    <property type="match status" value="1"/>
</dbReference>
<dbReference type="EC" id="4.2.1.9" evidence="14"/>
<evidence type="ECO:0000256" key="10">
    <source>
        <dbReference type="ARBA" id="ARBA00023304"/>
    </source>
</evidence>
<evidence type="ECO:0000256" key="12">
    <source>
        <dbReference type="ARBA" id="ARBA00029436"/>
    </source>
</evidence>
<dbReference type="InterPro" id="IPR000581">
    <property type="entry name" value="ILV_EDD_N"/>
</dbReference>
<dbReference type="UniPathway" id="UPA00047">
    <property type="reaction ID" value="UER00057"/>
</dbReference>
<feature type="domain" description="Dihydroxy-acid/6-phosphogluconate dehydratase N-terminal" evidence="16">
    <location>
        <begin position="38"/>
        <end position="352"/>
    </location>
</feature>
<evidence type="ECO:0000313" key="18">
    <source>
        <dbReference type="EMBL" id="KKM80323.1"/>
    </source>
</evidence>
<dbReference type="InterPro" id="IPR056740">
    <property type="entry name" value="ILV_EDD_C"/>
</dbReference>
<evidence type="ECO:0000256" key="5">
    <source>
        <dbReference type="ARBA" id="ARBA00022723"/>
    </source>
</evidence>
<comment type="pathway">
    <text evidence="13">Amino-acid biosynthesis; L-isoleucine biosynthesis; L-isoleucine from 2-oxobutanoate: step 3/4.</text>
</comment>
<dbReference type="GO" id="GO:0004160">
    <property type="term" value="F:dihydroxy-acid dehydratase activity"/>
    <property type="evidence" value="ECO:0007669"/>
    <property type="project" value="UniProtKB-EC"/>
</dbReference>
<feature type="domain" description="Dihydroxy-acid/6-phosphogluconate dehydratase C-terminal" evidence="17">
    <location>
        <begin position="364"/>
        <end position="494"/>
    </location>
</feature>
<reference evidence="18" key="1">
    <citation type="journal article" date="2015" name="Nature">
        <title>Complex archaea that bridge the gap between prokaryotes and eukaryotes.</title>
        <authorList>
            <person name="Spang A."/>
            <person name="Saw J.H."/>
            <person name="Jorgensen S.L."/>
            <person name="Zaremba-Niedzwiedzka K."/>
            <person name="Martijn J."/>
            <person name="Lind A.E."/>
            <person name="van Eijk R."/>
            <person name="Schleper C."/>
            <person name="Guy L."/>
            <person name="Ettema T.J."/>
        </authorList>
    </citation>
    <scope>NUCLEOTIDE SEQUENCE</scope>
</reference>
<dbReference type="Gene3D" id="3.50.30.80">
    <property type="entry name" value="IlvD/EDD C-terminal domain-like"/>
    <property type="match status" value="1"/>
</dbReference>
<dbReference type="GO" id="GO:0046872">
    <property type="term" value="F:metal ion binding"/>
    <property type="evidence" value="ECO:0007669"/>
    <property type="project" value="UniProtKB-KW"/>
</dbReference>
<evidence type="ECO:0000256" key="3">
    <source>
        <dbReference type="ARBA" id="ARBA00022605"/>
    </source>
</evidence>
<keyword evidence="7" id="KW-0408">Iron</keyword>
<keyword evidence="5" id="KW-0479">Metal-binding</keyword>
<comment type="cofactor">
    <cofactor evidence="15">
        <name>[2Fe-2S] cluster</name>
        <dbReference type="ChEBI" id="CHEBI:190135"/>
    </cofactor>
</comment>
<evidence type="ECO:0000256" key="4">
    <source>
        <dbReference type="ARBA" id="ARBA00022714"/>
    </source>
</evidence>
<dbReference type="AlphaFoldDB" id="A0A0F9KEG9"/>
<dbReference type="FunFam" id="3.50.30.80:FF:000001">
    <property type="entry name" value="Dihydroxy-acid dehydratase"/>
    <property type="match status" value="1"/>
</dbReference>
<evidence type="ECO:0000256" key="14">
    <source>
        <dbReference type="ARBA" id="ARBA00029490"/>
    </source>
</evidence>
<evidence type="ECO:0000259" key="17">
    <source>
        <dbReference type="Pfam" id="PF24877"/>
    </source>
</evidence>
<evidence type="ECO:0000256" key="11">
    <source>
        <dbReference type="ARBA" id="ARBA00029304"/>
    </source>
</evidence>
<keyword evidence="10" id="KW-0100">Branched-chain amino acid biosynthesis</keyword>
<keyword evidence="6" id="KW-0460">Magnesium</keyword>
<evidence type="ECO:0000256" key="8">
    <source>
        <dbReference type="ARBA" id="ARBA00023014"/>
    </source>
</evidence>
<dbReference type="InterPro" id="IPR004404">
    <property type="entry name" value="DihydroxyA_deHydtase"/>
</dbReference>
<dbReference type="PANTHER" id="PTHR21000:SF5">
    <property type="entry name" value="DIHYDROXY-ACID DEHYDRATASE, MITOCHONDRIAL"/>
    <property type="match status" value="1"/>
</dbReference>
<feature type="non-terminal residue" evidence="18">
    <location>
        <position position="494"/>
    </location>
</feature>
<evidence type="ECO:0000256" key="1">
    <source>
        <dbReference type="ARBA" id="ARBA00001946"/>
    </source>
</evidence>
<dbReference type="SUPFAM" id="SSF143975">
    <property type="entry name" value="IlvD/EDD N-terminal domain-like"/>
    <property type="match status" value="1"/>
</dbReference>
<keyword evidence="9" id="KW-0456">Lyase</keyword>
<dbReference type="InterPro" id="IPR020558">
    <property type="entry name" value="DiOHA_6PGluconate_deHydtase_CS"/>
</dbReference>
<evidence type="ECO:0000256" key="7">
    <source>
        <dbReference type="ARBA" id="ARBA00023004"/>
    </source>
</evidence>
<evidence type="ECO:0000256" key="2">
    <source>
        <dbReference type="ARBA" id="ARBA00006486"/>
    </source>
</evidence>
<dbReference type="InterPro" id="IPR050165">
    <property type="entry name" value="DHAD_IlvD/Edd"/>
</dbReference>
<dbReference type="PROSITE" id="PS00886">
    <property type="entry name" value="ILVD_EDD_1"/>
    <property type="match status" value="1"/>
</dbReference>
<dbReference type="PANTHER" id="PTHR21000">
    <property type="entry name" value="DIHYDROXY-ACID DEHYDRATASE DAD"/>
    <property type="match status" value="1"/>
</dbReference>
<dbReference type="NCBIfam" id="NF002068">
    <property type="entry name" value="PRK00911.1"/>
    <property type="match status" value="1"/>
</dbReference>
<dbReference type="EMBL" id="LAZR01008203">
    <property type="protein sequence ID" value="KKM80323.1"/>
    <property type="molecule type" value="Genomic_DNA"/>
</dbReference>
<comment type="similarity">
    <text evidence="2">Belongs to the IlvD/Edd family.</text>
</comment>
<dbReference type="InterPro" id="IPR042096">
    <property type="entry name" value="Dihydro-acid_dehy_C"/>
</dbReference>
<comment type="catalytic activity">
    <reaction evidence="11">
        <text>(2R)-2,3-dihydroxy-3-methylbutanoate = 3-methyl-2-oxobutanoate + H2O</text>
        <dbReference type="Rhea" id="RHEA:24809"/>
        <dbReference type="ChEBI" id="CHEBI:11851"/>
        <dbReference type="ChEBI" id="CHEBI:15377"/>
        <dbReference type="ChEBI" id="CHEBI:49072"/>
        <dbReference type="EC" id="4.2.1.9"/>
    </reaction>
    <physiologicalReaction direction="left-to-right" evidence="11">
        <dbReference type="Rhea" id="RHEA:24810"/>
    </physiologicalReaction>
</comment>
<keyword evidence="8" id="KW-0411">Iron-sulfur</keyword>
<gene>
    <name evidence="18" type="ORF">LCGC14_1340970</name>
</gene>
<dbReference type="InterPro" id="IPR037237">
    <property type="entry name" value="IlvD/EDD_N"/>
</dbReference>
<comment type="pathway">
    <text evidence="12">Amino-acid biosynthesis; L-valine biosynthesis; L-valine from pyruvate: step 3/4.</text>
</comment>
<dbReference type="SUPFAM" id="SSF52016">
    <property type="entry name" value="LeuD/IlvD-like"/>
    <property type="match status" value="1"/>
</dbReference>
<dbReference type="GO" id="GO:0051537">
    <property type="term" value="F:2 iron, 2 sulfur cluster binding"/>
    <property type="evidence" value="ECO:0007669"/>
    <property type="project" value="UniProtKB-KW"/>
</dbReference>
<proteinExistence type="inferred from homology"/>
<dbReference type="Pfam" id="PF00920">
    <property type="entry name" value="ILVD_EDD_N"/>
    <property type="match status" value="1"/>
</dbReference>
<organism evidence="18">
    <name type="scientific">marine sediment metagenome</name>
    <dbReference type="NCBI Taxonomy" id="412755"/>
    <lineage>
        <taxon>unclassified sequences</taxon>
        <taxon>metagenomes</taxon>
        <taxon>ecological metagenomes</taxon>
    </lineage>
</organism>